<evidence type="ECO:0000256" key="1">
    <source>
        <dbReference type="SAM" id="Phobius"/>
    </source>
</evidence>
<dbReference type="InterPro" id="IPR027381">
    <property type="entry name" value="LytR/CpsA/Psr_C"/>
</dbReference>
<accession>A0A6J6DWN9</accession>
<dbReference type="Gene3D" id="3.30.70.2390">
    <property type="match status" value="1"/>
</dbReference>
<dbReference type="AlphaFoldDB" id="A0A6J6DWN9"/>
<evidence type="ECO:0000259" key="2">
    <source>
        <dbReference type="Pfam" id="PF13399"/>
    </source>
</evidence>
<dbReference type="Pfam" id="PF13399">
    <property type="entry name" value="LytR_C"/>
    <property type="match status" value="1"/>
</dbReference>
<keyword evidence="1" id="KW-0812">Transmembrane</keyword>
<keyword evidence="1" id="KW-0472">Membrane</keyword>
<evidence type="ECO:0000313" key="3">
    <source>
        <dbReference type="EMBL" id="CAB4568437.1"/>
    </source>
</evidence>
<organism evidence="3">
    <name type="scientific">freshwater metagenome</name>
    <dbReference type="NCBI Taxonomy" id="449393"/>
    <lineage>
        <taxon>unclassified sequences</taxon>
        <taxon>metagenomes</taxon>
        <taxon>ecological metagenomes</taxon>
    </lineage>
</organism>
<sequence>MAKPGKNTYLPDRFDDVPPADSRYVGTHRRQRSSLSMFAPIGIGVGSVVVLVLAGLWFVDRSDDYLELDPSEVPVIEGEAPAGDAAPEGVELEPEVADPNDPVLDPSQIDITGLSLTILNGTDKQGMAARAAERLTIVGWPEPTATNAESTDVAQSTVAYLDEADRGIALGIAAILGIGADQVVQTGAYPGARVTVVLGADYVDTQST</sequence>
<feature type="transmembrane region" description="Helical" evidence="1">
    <location>
        <begin position="38"/>
        <end position="59"/>
    </location>
</feature>
<reference evidence="3" key="1">
    <citation type="submission" date="2020-05" db="EMBL/GenBank/DDBJ databases">
        <authorList>
            <person name="Chiriac C."/>
            <person name="Salcher M."/>
            <person name="Ghai R."/>
            <person name="Kavagutti S V."/>
        </authorList>
    </citation>
    <scope>NUCLEOTIDE SEQUENCE</scope>
</reference>
<proteinExistence type="predicted"/>
<dbReference type="EMBL" id="CAEZTM010000018">
    <property type="protein sequence ID" value="CAB4568437.1"/>
    <property type="molecule type" value="Genomic_DNA"/>
</dbReference>
<name>A0A6J6DWN9_9ZZZZ</name>
<keyword evidence="1" id="KW-1133">Transmembrane helix</keyword>
<protein>
    <submittedName>
        <fullName evidence="3">Unannotated protein</fullName>
    </submittedName>
</protein>
<gene>
    <name evidence="3" type="ORF">UFOPK1684_00559</name>
</gene>
<feature type="domain" description="LytR/CpsA/Psr regulator C-terminal" evidence="2">
    <location>
        <begin position="115"/>
        <end position="202"/>
    </location>
</feature>